<dbReference type="InterPro" id="IPR011051">
    <property type="entry name" value="RmlC_Cupin_sf"/>
</dbReference>
<dbReference type="GO" id="GO:0031418">
    <property type="term" value="F:L-ascorbic acid binding"/>
    <property type="evidence" value="ECO:0007669"/>
    <property type="project" value="UniProtKB-KW"/>
</dbReference>
<proteinExistence type="inferred from homology"/>
<dbReference type="Pfam" id="PF13640">
    <property type="entry name" value="2OG-FeII_Oxy_3"/>
    <property type="match status" value="1"/>
</dbReference>
<dbReference type="GO" id="GO:0006879">
    <property type="term" value="P:intracellular iron ion homeostasis"/>
    <property type="evidence" value="ECO:0007669"/>
    <property type="project" value="TreeGrafter"/>
</dbReference>
<keyword evidence="6 7" id="KW-0408">Iron</keyword>
<evidence type="ECO:0000313" key="10">
    <source>
        <dbReference type="Proteomes" id="UP000035929"/>
    </source>
</evidence>
<feature type="binding site" evidence="7">
    <location>
        <position position="95"/>
    </location>
    <ligand>
        <name>Fe cation</name>
        <dbReference type="ChEBI" id="CHEBI:24875"/>
    </ligand>
</feature>
<evidence type="ECO:0000256" key="2">
    <source>
        <dbReference type="ARBA" id="ARBA00022723"/>
    </source>
</evidence>
<keyword evidence="2 7" id="KW-0479">Metal-binding</keyword>
<comment type="cofactor">
    <cofactor evidence="7">
        <name>Fe(2+)</name>
        <dbReference type="ChEBI" id="CHEBI:29033"/>
    </cofactor>
    <text evidence="7">Binds 1 Fe(2+) ion per subunit.</text>
</comment>
<evidence type="ECO:0000259" key="8">
    <source>
        <dbReference type="PROSITE" id="PS51471"/>
    </source>
</evidence>
<dbReference type="GO" id="GO:0006974">
    <property type="term" value="P:DNA damage response"/>
    <property type="evidence" value="ECO:0007669"/>
    <property type="project" value="TreeGrafter"/>
</dbReference>
<dbReference type="PROSITE" id="PS51471">
    <property type="entry name" value="FE2OG_OXY"/>
    <property type="match status" value="1"/>
</dbReference>
<dbReference type="PANTHER" id="PTHR41536">
    <property type="entry name" value="PKHD-TYPE HYDROXYLASE YBIX"/>
    <property type="match status" value="1"/>
</dbReference>
<evidence type="ECO:0000313" key="9">
    <source>
        <dbReference type="EMBL" id="KMO29888.1"/>
    </source>
</evidence>
<evidence type="ECO:0000256" key="7">
    <source>
        <dbReference type="HAMAP-Rule" id="MF_00657"/>
    </source>
</evidence>
<dbReference type="SMART" id="SM00702">
    <property type="entry name" value="P4Hc"/>
    <property type="match status" value="1"/>
</dbReference>
<dbReference type="EMBL" id="LABX01000191">
    <property type="protein sequence ID" value="KMO29888.1"/>
    <property type="molecule type" value="Genomic_DNA"/>
</dbReference>
<feature type="binding site" evidence="7">
    <location>
        <position position="93"/>
    </location>
    <ligand>
        <name>Fe cation</name>
        <dbReference type="ChEBI" id="CHEBI:24875"/>
    </ligand>
</feature>
<dbReference type="InterPro" id="IPR005123">
    <property type="entry name" value="Oxoglu/Fe-dep_dioxygenase_dom"/>
</dbReference>
<dbReference type="PANTHER" id="PTHR41536:SF1">
    <property type="entry name" value="PKHD-TYPE HYDROXYLASE YBIX"/>
    <property type="match status" value="1"/>
</dbReference>
<dbReference type="InterPro" id="IPR044862">
    <property type="entry name" value="Pro_4_hyd_alph_FE2OG_OXY"/>
</dbReference>
<dbReference type="Proteomes" id="UP000035929">
    <property type="component" value="Unassembled WGS sequence"/>
</dbReference>
<dbReference type="InterPro" id="IPR006620">
    <property type="entry name" value="Pro_4_hyd_alph"/>
</dbReference>
<evidence type="ECO:0000256" key="5">
    <source>
        <dbReference type="ARBA" id="ARBA00023002"/>
    </source>
</evidence>
<name>A0A0J6S933_9HYPH</name>
<keyword evidence="4 7" id="KW-0223">Dioxygenase</keyword>
<evidence type="ECO:0000256" key="1">
    <source>
        <dbReference type="ARBA" id="ARBA00001961"/>
    </source>
</evidence>
<sequence length="213" mass="23249">MRVIIENLLSADDLAAVRAIVESGTFVDGRETSTLTDKRNVQLPLDSPAADRAGALILDRLLDNETFQSAALPRQVVPPRFSRYEIGMGYPAHVDSATMGACRTDLAMTVFLSDLDRYDGGDLVVDTGNGERRYRLPAGDAILYPASTLHSVAPVTAGTRLVAVTWVQSLVRDPLGREILTDLALSAARLSATPYGPRLRRSYHNLLRLWAET</sequence>
<dbReference type="RefSeq" id="WP_048466178.1">
    <property type="nucleotide sequence ID" value="NZ_LABX01000191.1"/>
</dbReference>
<feature type="binding site" evidence="7">
    <location>
        <position position="160"/>
    </location>
    <ligand>
        <name>2-oxoglutarate</name>
        <dbReference type="ChEBI" id="CHEBI:16810"/>
    </ligand>
</feature>
<dbReference type="PATRIC" id="fig|270351.6.peg.2571"/>
<feature type="domain" description="Fe2OG dioxygenase" evidence="8">
    <location>
        <begin position="75"/>
        <end position="169"/>
    </location>
</feature>
<keyword evidence="5 7" id="KW-0560">Oxidoreductase</keyword>
<protein>
    <recommendedName>
        <fullName evidence="8">Fe2OG dioxygenase domain-containing protein</fullName>
    </recommendedName>
</protein>
<evidence type="ECO:0000256" key="6">
    <source>
        <dbReference type="ARBA" id="ARBA00023004"/>
    </source>
</evidence>
<keyword evidence="3 7" id="KW-0847">Vitamin C</keyword>
<dbReference type="AlphaFoldDB" id="A0A0J6S933"/>
<reference evidence="9 10" key="1">
    <citation type="submission" date="2015-03" db="EMBL/GenBank/DDBJ databases">
        <title>Genome sequencing of Methylobacterium aquaticum DSM16371 type strain.</title>
        <authorList>
            <person name="Chaudhry V."/>
            <person name="Patil P.B."/>
        </authorList>
    </citation>
    <scope>NUCLEOTIDE SEQUENCE [LARGE SCALE GENOMIC DNA]</scope>
    <source>
        <strain evidence="9 10">DSM 16371</strain>
    </source>
</reference>
<accession>A0A0J6S933</accession>
<organism evidence="9 10">
    <name type="scientific">Methylobacterium aquaticum</name>
    <dbReference type="NCBI Taxonomy" id="270351"/>
    <lineage>
        <taxon>Bacteria</taxon>
        <taxon>Pseudomonadati</taxon>
        <taxon>Pseudomonadota</taxon>
        <taxon>Alphaproteobacteria</taxon>
        <taxon>Hyphomicrobiales</taxon>
        <taxon>Methylobacteriaceae</taxon>
        <taxon>Methylobacterium</taxon>
    </lineage>
</organism>
<gene>
    <name evidence="9" type="ORF">VP06_23365</name>
</gene>
<evidence type="ECO:0000256" key="3">
    <source>
        <dbReference type="ARBA" id="ARBA00022896"/>
    </source>
</evidence>
<dbReference type="NCBIfam" id="NF003974">
    <property type="entry name" value="PRK05467.1-3"/>
    <property type="match status" value="1"/>
</dbReference>
<dbReference type="GO" id="GO:0005506">
    <property type="term" value="F:iron ion binding"/>
    <property type="evidence" value="ECO:0007669"/>
    <property type="project" value="UniProtKB-UniRule"/>
</dbReference>
<feature type="binding site" evidence="7">
    <location>
        <position position="150"/>
    </location>
    <ligand>
        <name>Fe cation</name>
        <dbReference type="ChEBI" id="CHEBI:24875"/>
    </ligand>
</feature>
<dbReference type="NCBIfam" id="NF003975">
    <property type="entry name" value="PRK05467.1-4"/>
    <property type="match status" value="1"/>
</dbReference>
<dbReference type="GO" id="GO:0016706">
    <property type="term" value="F:2-oxoglutarate-dependent dioxygenase activity"/>
    <property type="evidence" value="ECO:0007669"/>
    <property type="project" value="UniProtKB-UniRule"/>
</dbReference>
<dbReference type="InterPro" id="IPR023550">
    <property type="entry name" value="PKHD_hydroxylase"/>
</dbReference>
<dbReference type="Gene3D" id="2.60.120.620">
    <property type="entry name" value="q2cbj1_9rhob like domain"/>
    <property type="match status" value="1"/>
</dbReference>
<dbReference type="SUPFAM" id="SSF51182">
    <property type="entry name" value="RmlC-like cupins"/>
    <property type="match status" value="1"/>
</dbReference>
<dbReference type="HAMAP" id="MF_00657">
    <property type="entry name" value="Hydroxyl_YbiX"/>
    <property type="match status" value="1"/>
</dbReference>
<comment type="caution">
    <text evidence="9">The sequence shown here is derived from an EMBL/GenBank/DDBJ whole genome shotgun (WGS) entry which is preliminary data.</text>
</comment>
<evidence type="ECO:0000256" key="4">
    <source>
        <dbReference type="ARBA" id="ARBA00022964"/>
    </source>
</evidence>
<comment type="cofactor">
    <cofactor evidence="1 7">
        <name>L-ascorbate</name>
        <dbReference type="ChEBI" id="CHEBI:38290"/>
    </cofactor>
</comment>